<gene>
    <name evidence="2" type="ORF">NEZAVI_LOCUS15001</name>
</gene>
<dbReference type="Gene3D" id="2.60.40.150">
    <property type="entry name" value="C2 domain"/>
    <property type="match status" value="1"/>
</dbReference>
<keyword evidence="3" id="KW-1185">Reference proteome</keyword>
<sequence>MTWCNCLIIFFRKCCGKSSNEFDCLANDQLASFQSTYTVRRISSFGHTIINENGEESEIERHSNILAYNAEAVPWSSKPAPVQPGVTHTDILSQIKKLPTINESPKKVKTKHKWKKADSANKKDLFQKFYKDNCCSQDLLLTPLKRNVLESNSISQDDLFNKYKNKTESKRPLLATLTIPKGQLKSLSSPDLAHCDTQQPDEKTIPKEYRPAICEPDGPQSNWKSMDDGKNLKLKEAERIAKLYGLDLALYTEEALRPLNIKKKPDTVTILTWTEEPAGTLDISLNINSLQKQLMVTINAIQSLCGEGMEREPFESIIKLTLLSKKKIVKSSKRIIASLSPKIDQTFSFSTKDIDSRAIRFSVYNAEWQGKYDAVGHSLLPIHDSLHTIDNLILKLYSQLSLEKSSGMMQITFGYDGTSFNITIDKIFNFDPKLRKCKLYTKISYYSLSKKMKEKSSPMSWSENGSEEINFNYSTSFKIDGTGKCHSYIVVSLKSNEDYTMFKQDKVIGRVILGPYFYSENGNPTPWGRAIINKQTLSYHFKLLT</sequence>
<dbReference type="EMBL" id="OV725083">
    <property type="protein sequence ID" value="CAH1407227.1"/>
    <property type="molecule type" value="Genomic_DNA"/>
</dbReference>
<dbReference type="InterPro" id="IPR035892">
    <property type="entry name" value="C2_domain_sf"/>
</dbReference>
<dbReference type="SUPFAM" id="SSF49562">
    <property type="entry name" value="C2 domain (Calcium/lipid-binding domain, CaLB)"/>
    <property type="match status" value="1"/>
</dbReference>
<evidence type="ECO:0000313" key="2">
    <source>
        <dbReference type="EMBL" id="CAH1407227.1"/>
    </source>
</evidence>
<protein>
    <recommendedName>
        <fullName evidence="1">C2 domain-containing protein</fullName>
    </recommendedName>
</protein>
<proteinExistence type="predicted"/>
<dbReference type="Pfam" id="PF00168">
    <property type="entry name" value="C2"/>
    <property type="match status" value="1"/>
</dbReference>
<dbReference type="PROSITE" id="PS50004">
    <property type="entry name" value="C2"/>
    <property type="match status" value="1"/>
</dbReference>
<accession>A0A9P0HT39</accession>
<organism evidence="2 3">
    <name type="scientific">Nezara viridula</name>
    <name type="common">Southern green stink bug</name>
    <name type="synonym">Cimex viridulus</name>
    <dbReference type="NCBI Taxonomy" id="85310"/>
    <lineage>
        <taxon>Eukaryota</taxon>
        <taxon>Metazoa</taxon>
        <taxon>Ecdysozoa</taxon>
        <taxon>Arthropoda</taxon>
        <taxon>Hexapoda</taxon>
        <taxon>Insecta</taxon>
        <taxon>Pterygota</taxon>
        <taxon>Neoptera</taxon>
        <taxon>Paraneoptera</taxon>
        <taxon>Hemiptera</taxon>
        <taxon>Heteroptera</taxon>
        <taxon>Panheteroptera</taxon>
        <taxon>Pentatomomorpha</taxon>
        <taxon>Pentatomoidea</taxon>
        <taxon>Pentatomidae</taxon>
        <taxon>Pentatominae</taxon>
        <taxon>Nezara</taxon>
    </lineage>
</organism>
<dbReference type="OrthoDB" id="10259057at2759"/>
<feature type="domain" description="C2" evidence="1">
    <location>
        <begin position="277"/>
        <end position="397"/>
    </location>
</feature>
<dbReference type="Proteomes" id="UP001152798">
    <property type="component" value="Chromosome 7"/>
</dbReference>
<name>A0A9P0HT39_NEZVI</name>
<evidence type="ECO:0000313" key="3">
    <source>
        <dbReference type="Proteomes" id="UP001152798"/>
    </source>
</evidence>
<dbReference type="AlphaFoldDB" id="A0A9P0HT39"/>
<reference evidence="2" key="1">
    <citation type="submission" date="2022-01" db="EMBL/GenBank/DDBJ databases">
        <authorList>
            <person name="King R."/>
        </authorList>
    </citation>
    <scope>NUCLEOTIDE SEQUENCE</scope>
</reference>
<evidence type="ECO:0000259" key="1">
    <source>
        <dbReference type="PROSITE" id="PS50004"/>
    </source>
</evidence>
<dbReference type="InterPro" id="IPR000008">
    <property type="entry name" value="C2_dom"/>
</dbReference>